<dbReference type="EMBL" id="AHZU02000781">
    <property type="protein sequence ID" value="KFG40300.1"/>
    <property type="molecule type" value="Genomic_DNA"/>
</dbReference>
<proteinExistence type="predicted"/>
<organism evidence="1 2">
    <name type="scientific">Toxoplasma gondii GAB2-2007-GAL-DOM2</name>
    <dbReference type="NCBI Taxonomy" id="1130820"/>
    <lineage>
        <taxon>Eukaryota</taxon>
        <taxon>Sar</taxon>
        <taxon>Alveolata</taxon>
        <taxon>Apicomplexa</taxon>
        <taxon>Conoidasida</taxon>
        <taxon>Coccidia</taxon>
        <taxon>Eucoccidiorida</taxon>
        <taxon>Eimeriorina</taxon>
        <taxon>Sarcocystidae</taxon>
        <taxon>Toxoplasma</taxon>
    </lineage>
</organism>
<name>A0A086K7D2_TOXGO</name>
<protein>
    <submittedName>
        <fullName evidence="1">Uncharacterized protein</fullName>
    </submittedName>
</protein>
<dbReference type="Proteomes" id="UP000028837">
    <property type="component" value="Unassembled WGS sequence"/>
</dbReference>
<gene>
    <name evidence="1" type="ORF">TGDOM2_213415</name>
</gene>
<accession>A0A086K7D2</accession>
<sequence length="120" mass="13075">MAQGTLVNRIFEGARRLNSSAPCCLVEGSDQATAHTEGVVFGEGERKSGWKEVREVSLLSRGFIGAVAAAPWVFRRVSEEENKMLCSRKASFSERPRSGFLVTAFNAVYSKAGRESSSAR</sequence>
<evidence type="ECO:0000313" key="2">
    <source>
        <dbReference type="Proteomes" id="UP000028837"/>
    </source>
</evidence>
<dbReference type="AlphaFoldDB" id="A0A086K7D2"/>
<dbReference type="VEuPathDB" id="ToxoDB:TGDOM2_213415"/>
<reference evidence="1 2" key="1">
    <citation type="submission" date="2014-02" db="EMBL/GenBank/DDBJ databases">
        <authorList>
            <person name="Sibley D."/>
            <person name="Venepally P."/>
            <person name="Karamycheva S."/>
            <person name="Hadjithomas M."/>
            <person name="Khan A."/>
            <person name="Brunk B."/>
            <person name="Roos D."/>
            <person name="Caler E."/>
            <person name="Lorenzi H."/>
        </authorList>
    </citation>
    <scope>NUCLEOTIDE SEQUENCE [LARGE SCALE GENOMIC DNA]</scope>
    <source>
        <strain evidence="1 2">GAB2-2007-GAL-DOM2</strain>
    </source>
</reference>
<evidence type="ECO:0000313" key="1">
    <source>
        <dbReference type="EMBL" id="KFG40300.1"/>
    </source>
</evidence>
<comment type="caution">
    <text evidence="1">The sequence shown here is derived from an EMBL/GenBank/DDBJ whole genome shotgun (WGS) entry which is preliminary data.</text>
</comment>